<dbReference type="InterPro" id="IPR001646">
    <property type="entry name" value="5peptide_repeat"/>
</dbReference>
<dbReference type="EMBL" id="BMWE01000014">
    <property type="protein sequence ID" value="GGY34965.1"/>
    <property type="molecule type" value="Genomic_DNA"/>
</dbReference>
<dbReference type="Gene3D" id="2.160.20.80">
    <property type="entry name" value="E3 ubiquitin-protein ligase SopA"/>
    <property type="match status" value="1"/>
</dbReference>
<evidence type="ECO:0000313" key="3">
    <source>
        <dbReference type="Proteomes" id="UP000653308"/>
    </source>
</evidence>
<feature type="compositionally biased region" description="Basic residues" evidence="1">
    <location>
        <begin position="17"/>
        <end position="27"/>
    </location>
</feature>
<evidence type="ECO:0000256" key="1">
    <source>
        <dbReference type="SAM" id="MobiDB-lite"/>
    </source>
</evidence>
<proteinExistence type="predicted"/>
<keyword evidence="3" id="KW-1185">Reference proteome</keyword>
<organism evidence="2 3">
    <name type="scientific">Streptomyces djakartensis</name>
    <dbReference type="NCBI Taxonomy" id="68193"/>
    <lineage>
        <taxon>Bacteria</taxon>
        <taxon>Bacillati</taxon>
        <taxon>Actinomycetota</taxon>
        <taxon>Actinomycetes</taxon>
        <taxon>Kitasatosporales</taxon>
        <taxon>Streptomycetaceae</taxon>
        <taxon>Streptomyces</taxon>
    </lineage>
</organism>
<evidence type="ECO:0000313" key="2">
    <source>
        <dbReference type="EMBL" id="GGY34965.1"/>
    </source>
</evidence>
<dbReference type="PANTHER" id="PTHR14136">
    <property type="entry name" value="BTB_POZ DOMAIN-CONTAINING PROTEIN KCTD9"/>
    <property type="match status" value="1"/>
</dbReference>
<dbReference type="Proteomes" id="UP000653308">
    <property type="component" value="Unassembled WGS sequence"/>
</dbReference>
<sequence>MATTPPRRSGRTARLQRVARRQTRTVPRRAAAPIGSRPPGRRHRTRTGPPPPAAQQPAVLAPTDLWTRIQQAAGTIAALGTLAVIVFTWLSLQQVDNEQALTRNEHALTREGQVTDRYNNAVGNIGDDSLEVRLGGIYALQRIMEDSPRDQPSIVNVLSTYIRNHAKKPRQAADASNREPASDVQAALTALGSRNRAHDGSANVDLHDTYLFGVNLQGANLHGANLMGADLICVNLADTNLYGAKLNGAKLHGAYLADTNLNGVNLNGAKLNGAKLFGDNVTDASPFDADLCDAKR</sequence>
<gene>
    <name evidence="2" type="ORF">GCM10010384_47510</name>
</gene>
<dbReference type="RefSeq" id="WP_190199934.1">
    <property type="nucleotide sequence ID" value="NZ_BMWE01000014.1"/>
</dbReference>
<comment type="caution">
    <text evidence="2">The sequence shown here is derived from an EMBL/GenBank/DDBJ whole genome shotgun (WGS) entry which is preliminary data.</text>
</comment>
<protein>
    <recommendedName>
        <fullName evidence="4">Pentapeptide repeat-containing protein</fullName>
    </recommendedName>
</protein>
<accession>A0ABQ3A6M9</accession>
<reference evidence="3" key="1">
    <citation type="journal article" date="2019" name="Int. J. Syst. Evol. Microbiol.">
        <title>The Global Catalogue of Microorganisms (GCM) 10K type strain sequencing project: providing services to taxonomists for standard genome sequencing and annotation.</title>
        <authorList>
            <consortium name="The Broad Institute Genomics Platform"/>
            <consortium name="The Broad Institute Genome Sequencing Center for Infectious Disease"/>
            <person name="Wu L."/>
            <person name="Ma J."/>
        </authorList>
    </citation>
    <scope>NUCLEOTIDE SEQUENCE [LARGE SCALE GENOMIC DNA]</scope>
    <source>
        <strain evidence="3">JCM 4957</strain>
    </source>
</reference>
<dbReference type="Pfam" id="PF00805">
    <property type="entry name" value="Pentapeptide"/>
    <property type="match status" value="1"/>
</dbReference>
<name>A0ABQ3A6M9_9ACTN</name>
<evidence type="ECO:0008006" key="4">
    <source>
        <dbReference type="Google" id="ProtNLM"/>
    </source>
</evidence>
<dbReference type="PANTHER" id="PTHR14136:SF17">
    <property type="entry name" value="BTB_POZ DOMAIN-CONTAINING PROTEIN KCTD9"/>
    <property type="match status" value="1"/>
</dbReference>
<dbReference type="SUPFAM" id="SSF141571">
    <property type="entry name" value="Pentapeptide repeat-like"/>
    <property type="match status" value="1"/>
</dbReference>
<feature type="region of interest" description="Disordered" evidence="1">
    <location>
        <begin position="1"/>
        <end position="57"/>
    </location>
</feature>
<dbReference type="InterPro" id="IPR051082">
    <property type="entry name" value="Pentapeptide-BTB/POZ_domain"/>
</dbReference>